<dbReference type="AlphaFoldDB" id="B9XFE8"/>
<evidence type="ECO:0000313" key="3">
    <source>
        <dbReference type="Proteomes" id="UP000003688"/>
    </source>
</evidence>
<dbReference type="Proteomes" id="UP000003688">
    <property type="component" value="Unassembled WGS sequence"/>
</dbReference>
<evidence type="ECO:0000259" key="1">
    <source>
        <dbReference type="Pfam" id="PF13358"/>
    </source>
</evidence>
<dbReference type="Pfam" id="PF13358">
    <property type="entry name" value="DDE_3"/>
    <property type="match status" value="1"/>
</dbReference>
<dbReference type="RefSeq" id="WP_007414546.1">
    <property type="nucleotide sequence ID" value="NZ_ABOX02000010.1"/>
</dbReference>
<dbReference type="InterPro" id="IPR038717">
    <property type="entry name" value="Tc1-like_DDE_dom"/>
</dbReference>
<gene>
    <name evidence="2" type="ORF">Cflav_PD4333</name>
</gene>
<dbReference type="EMBL" id="ABOX02000010">
    <property type="protein sequence ID" value="EEF61312.1"/>
    <property type="molecule type" value="Genomic_DNA"/>
</dbReference>
<dbReference type="OrthoDB" id="193245at2"/>
<dbReference type="GO" id="GO:0003676">
    <property type="term" value="F:nucleic acid binding"/>
    <property type="evidence" value="ECO:0007669"/>
    <property type="project" value="InterPro"/>
</dbReference>
<dbReference type="InterPro" id="IPR036397">
    <property type="entry name" value="RNaseH_sf"/>
</dbReference>
<sequence length="104" mass="11989">MDALYLFRELKDLKLHEVPDRIHLVPLPPYSPELNPVEAIGDVIKDRIGNTLWETLDALEEAIAEELWPIYETAERVRSLVSHGWLLEQVNAVVMENSAITNWK</sequence>
<reference evidence="2 3" key="1">
    <citation type="journal article" date="2011" name="J. Bacteriol.">
        <title>Genome sequence of 'Pedosphaera parvula' Ellin514, an aerobic Verrucomicrobial isolate from pasture soil.</title>
        <authorList>
            <person name="Kant R."/>
            <person name="van Passel M.W."/>
            <person name="Sangwan P."/>
            <person name="Palva A."/>
            <person name="Lucas S."/>
            <person name="Copeland A."/>
            <person name="Lapidus A."/>
            <person name="Glavina Del Rio T."/>
            <person name="Dalin E."/>
            <person name="Tice H."/>
            <person name="Bruce D."/>
            <person name="Goodwin L."/>
            <person name="Pitluck S."/>
            <person name="Chertkov O."/>
            <person name="Larimer F.W."/>
            <person name="Land M.L."/>
            <person name="Hauser L."/>
            <person name="Brettin T.S."/>
            <person name="Detter J.C."/>
            <person name="Han S."/>
            <person name="de Vos W.M."/>
            <person name="Janssen P.H."/>
            <person name="Smidt H."/>
        </authorList>
    </citation>
    <scope>NUCLEOTIDE SEQUENCE [LARGE SCALE GENOMIC DNA]</scope>
    <source>
        <strain evidence="2 3">Ellin514</strain>
    </source>
</reference>
<evidence type="ECO:0000313" key="2">
    <source>
        <dbReference type="EMBL" id="EEF61312.1"/>
    </source>
</evidence>
<comment type="caution">
    <text evidence="2">The sequence shown here is derived from an EMBL/GenBank/DDBJ whole genome shotgun (WGS) entry which is preliminary data.</text>
</comment>
<protein>
    <recommendedName>
        <fullName evidence="1">Tc1-like transposase DDE domain-containing protein</fullName>
    </recommendedName>
</protein>
<accession>B9XFE8</accession>
<organism evidence="2 3">
    <name type="scientific">Pedosphaera parvula (strain Ellin514)</name>
    <dbReference type="NCBI Taxonomy" id="320771"/>
    <lineage>
        <taxon>Bacteria</taxon>
        <taxon>Pseudomonadati</taxon>
        <taxon>Verrucomicrobiota</taxon>
        <taxon>Pedosphaerae</taxon>
        <taxon>Pedosphaerales</taxon>
        <taxon>Pedosphaeraceae</taxon>
        <taxon>Pedosphaera</taxon>
    </lineage>
</organism>
<proteinExistence type="predicted"/>
<name>B9XFE8_PEDPL</name>
<dbReference type="Gene3D" id="3.30.420.10">
    <property type="entry name" value="Ribonuclease H-like superfamily/Ribonuclease H"/>
    <property type="match status" value="1"/>
</dbReference>
<feature type="domain" description="Tc1-like transposase DDE" evidence="1">
    <location>
        <begin position="19"/>
        <end position="59"/>
    </location>
</feature>
<keyword evidence="3" id="KW-1185">Reference proteome</keyword>